<dbReference type="PROSITE" id="PS50110">
    <property type="entry name" value="RESPONSE_REGULATORY"/>
    <property type="match status" value="1"/>
</dbReference>
<feature type="modified residue" description="4-aspartylphosphate" evidence="1">
    <location>
        <position position="249"/>
    </location>
</feature>
<dbReference type="PANTHER" id="PTHR47233">
    <property type="entry name" value="CHEMOTAXIS PROTEIN CHEV"/>
    <property type="match status" value="1"/>
</dbReference>
<sequence>MNSAMERQEILLESGTNEVEIIEFYLGGQSFGINVHKLREIVPYEPEAMTALPESGPSMKGMLLLRGKTVPLVDLGSHLRKRGQGEPAGRQVVLVCEFNREVNSFLVDGVNQIHRISWKDVKPLDEFFTPYKPRFTGCITVDGREVMIVDLEHVISEIFPEQTILGDGERAEEVDDFKRESRQEVRILVAEDSTIIRNQITSILKSSGYVQVTAFINGEECYNGLNMLKAEAVHKGKDFREFADLLISDIEMPSMDGLTLCRKIKSDSVLKNLTVLMFSSLINEQLAHKCQEVGADGHISKPQIHALVKMLDEYCLK</sequence>
<dbReference type="Gene3D" id="2.40.50.180">
    <property type="entry name" value="CheA-289, Domain 4"/>
    <property type="match status" value="1"/>
</dbReference>
<evidence type="ECO:0000256" key="1">
    <source>
        <dbReference type="PROSITE-ProRule" id="PRU00169"/>
    </source>
</evidence>
<dbReference type="InterPro" id="IPR002545">
    <property type="entry name" value="CheW-lke_dom"/>
</dbReference>
<dbReference type="SUPFAM" id="SSF52172">
    <property type="entry name" value="CheY-like"/>
    <property type="match status" value="1"/>
</dbReference>
<dbReference type="PROSITE" id="PS50851">
    <property type="entry name" value="CHEW"/>
    <property type="match status" value="1"/>
</dbReference>
<dbReference type="Gene3D" id="3.40.50.2300">
    <property type="match status" value="1"/>
</dbReference>
<feature type="domain" description="Response regulatory" evidence="2">
    <location>
        <begin position="186"/>
        <end position="316"/>
    </location>
</feature>
<dbReference type="EMBL" id="CP092109">
    <property type="protein sequence ID" value="UWZ80087.1"/>
    <property type="molecule type" value="Genomic_DNA"/>
</dbReference>
<feature type="domain" description="CheW-like" evidence="3">
    <location>
        <begin position="18"/>
        <end position="160"/>
    </location>
</feature>
<evidence type="ECO:0000259" key="3">
    <source>
        <dbReference type="PROSITE" id="PS50851"/>
    </source>
</evidence>
<dbReference type="Proteomes" id="UP001060414">
    <property type="component" value="Chromosome"/>
</dbReference>
<dbReference type="Pfam" id="PF01584">
    <property type="entry name" value="CheW"/>
    <property type="match status" value="1"/>
</dbReference>
<dbReference type="SMART" id="SM00448">
    <property type="entry name" value="REC"/>
    <property type="match status" value="1"/>
</dbReference>
<evidence type="ECO:0000313" key="4">
    <source>
        <dbReference type="EMBL" id="UWZ80087.1"/>
    </source>
</evidence>
<dbReference type="SUPFAM" id="SSF50341">
    <property type="entry name" value="CheW-like"/>
    <property type="match status" value="1"/>
</dbReference>
<keyword evidence="5" id="KW-1185">Reference proteome</keyword>
<dbReference type="InterPro" id="IPR024181">
    <property type="entry name" value="Chemotax_regulator_CheV"/>
</dbReference>
<accession>A0ABY5ZLP0</accession>
<dbReference type="SMART" id="SM00260">
    <property type="entry name" value="CheW"/>
    <property type="match status" value="1"/>
</dbReference>
<dbReference type="PIRSF" id="PIRSF002867">
    <property type="entry name" value="CheV"/>
    <property type="match status" value="1"/>
</dbReference>
<evidence type="ECO:0000259" key="2">
    <source>
        <dbReference type="PROSITE" id="PS50110"/>
    </source>
</evidence>
<dbReference type="Pfam" id="PF00072">
    <property type="entry name" value="Response_reg"/>
    <property type="match status" value="1"/>
</dbReference>
<dbReference type="PANTHER" id="PTHR47233:SF3">
    <property type="entry name" value="CHEMOTAXIS PROTEIN CHEV"/>
    <property type="match status" value="1"/>
</dbReference>
<name>A0ABY5ZLP0_9BACT</name>
<gene>
    <name evidence="4" type="ORF">L9S41_01520</name>
</gene>
<proteinExistence type="predicted"/>
<dbReference type="InterPro" id="IPR001789">
    <property type="entry name" value="Sig_transdc_resp-reg_receiver"/>
</dbReference>
<dbReference type="RefSeq" id="WP_260748444.1">
    <property type="nucleotide sequence ID" value="NZ_CP092109.1"/>
</dbReference>
<evidence type="ECO:0000313" key="5">
    <source>
        <dbReference type="Proteomes" id="UP001060414"/>
    </source>
</evidence>
<keyword evidence="1" id="KW-0597">Phosphoprotein</keyword>
<dbReference type="InterPro" id="IPR036061">
    <property type="entry name" value="CheW-like_dom_sf"/>
</dbReference>
<protein>
    <submittedName>
        <fullName evidence="4">Chemotaxis protein</fullName>
    </submittedName>
</protein>
<reference evidence="4" key="1">
    <citation type="journal article" date="2022" name="Environ. Microbiol.">
        <title>Geoalkalibacter halelectricus SAP #1 sp. nov. possessing extracellular electron transfer and mineral#reducing capabilities from a haloalkaline environment.</title>
        <authorList>
            <person name="Yadav S."/>
            <person name="Singh R."/>
            <person name="Sundharam S.S."/>
            <person name="Chaudhary S."/>
            <person name="Krishnamurthi S."/>
            <person name="Patil S.A."/>
        </authorList>
    </citation>
    <scope>NUCLEOTIDE SEQUENCE</scope>
    <source>
        <strain evidence="4">SAP-1</strain>
    </source>
</reference>
<dbReference type="InterPro" id="IPR011006">
    <property type="entry name" value="CheY-like_superfamily"/>
</dbReference>
<dbReference type="Gene3D" id="2.30.30.40">
    <property type="entry name" value="SH3 Domains"/>
    <property type="match status" value="1"/>
</dbReference>
<organism evidence="4 5">
    <name type="scientific">Geoalkalibacter halelectricus</name>
    <dbReference type="NCBI Taxonomy" id="2847045"/>
    <lineage>
        <taxon>Bacteria</taxon>
        <taxon>Pseudomonadati</taxon>
        <taxon>Thermodesulfobacteriota</taxon>
        <taxon>Desulfuromonadia</taxon>
        <taxon>Desulfuromonadales</taxon>
        <taxon>Geoalkalibacteraceae</taxon>
        <taxon>Geoalkalibacter</taxon>
    </lineage>
</organism>